<sequence>MVNKPLNIPRIHALPLQLANQIAAGEVIERPASVVKELVENSLDAGATQLNIRIEGSGSQLIHVRDNGAGIHPEDLPLALTRHATSKLSSSDQLSQIGSLGFRGEALPSISSVAKLTLISRQADSDCAWQLIPSENTLKPTAHPLGTTVEVRDLFFNLPARRRFLRSARTEQQHILTTLQRLALSRLDIALDCQLNGQQKMVLPAADSDSKQLQRLRKICGSRFVKDAFVIEQQRDLMQLNGWICPAIAHRAHNDIQYFFINGRVIRDRLISHAVRQAFAEQIPAGRHPAYVLYLTLPLDRVDVNVHPTKHEVRFREARLIHGLITSAIRDALRQTMPKSTSTTVPQHTSHYDNQPVSVRESAADYHQLAIPAQPASHSLQIIAEKFVVIHYQQQHWLIDLIKLETELTYQKWCQAIAQNQLSHRPVMVPVSFHIDAAQAELFLAYQDRLEKLGVHIEIENKQLRILAFPTLFGAIDLQNLFDQLVNILANTPDQDMLSNALFLCRHVPRQFTATDAQSLLESCQNLSWQTVAWAKQLDKALLTSLFSE</sequence>
<dbReference type="GO" id="GO:0030983">
    <property type="term" value="F:mismatched DNA binding"/>
    <property type="evidence" value="ECO:0007669"/>
    <property type="project" value="InterPro"/>
</dbReference>
<dbReference type="InterPro" id="IPR020667">
    <property type="entry name" value="DNA_mismatch_repair_MutL"/>
</dbReference>
<dbReference type="PATRIC" id="fig|754477.3.peg.1646"/>
<dbReference type="InterPro" id="IPR042120">
    <property type="entry name" value="MutL_C_dimsub"/>
</dbReference>
<dbReference type="InterPro" id="IPR002099">
    <property type="entry name" value="MutL/Mlh/PMS"/>
</dbReference>
<dbReference type="EMBL" id="CP003380">
    <property type="protein sequence ID" value="AFJ02817.1"/>
    <property type="molecule type" value="Genomic_DNA"/>
</dbReference>
<dbReference type="GO" id="GO:0005524">
    <property type="term" value="F:ATP binding"/>
    <property type="evidence" value="ECO:0007669"/>
    <property type="project" value="InterPro"/>
</dbReference>
<dbReference type="SUPFAM" id="SSF118116">
    <property type="entry name" value="DNA mismatch repair protein MutL"/>
    <property type="match status" value="1"/>
</dbReference>
<dbReference type="PROSITE" id="PS00058">
    <property type="entry name" value="DNA_MISMATCH_REPAIR_1"/>
    <property type="match status" value="1"/>
</dbReference>
<reference evidence="8 9" key="1">
    <citation type="journal article" date="2012" name="J. Bacteriol.">
        <title>Complete genome sequences of Methylophaga sp. strain JAM1 and Methylophaga sp. strain JAM7.</title>
        <authorList>
            <person name="Villeneuve C."/>
            <person name="Martineau C."/>
            <person name="Mauffrey F."/>
            <person name="Villemur R."/>
        </authorList>
    </citation>
    <scope>NUCLEOTIDE SEQUENCE [LARGE SCALE GENOMIC DNA]</scope>
    <source>
        <strain evidence="8 9">JAM7</strain>
    </source>
</reference>
<dbReference type="FunFam" id="3.30.565.10:FF:000003">
    <property type="entry name" value="DNA mismatch repair endonuclease MutL"/>
    <property type="match status" value="1"/>
</dbReference>
<dbReference type="InterPro" id="IPR014721">
    <property type="entry name" value="Ribsml_uS5_D2-typ_fold_subgr"/>
</dbReference>
<keyword evidence="9" id="KW-1185">Reference proteome</keyword>
<comment type="function">
    <text evidence="5">This protein is involved in the repair of mismatches in DNA. It is required for dam-dependent methyl-directed DNA mismatch repair. May act as a 'molecular matchmaker', a protein that promotes the formation of a stable complex between two or more DNA-binding proteins in an ATP-dependent manner without itself being part of a final effector complex.</text>
</comment>
<keyword evidence="3 5" id="KW-0227">DNA damage</keyword>
<dbReference type="InterPro" id="IPR037198">
    <property type="entry name" value="MutL_C_sf"/>
</dbReference>
<feature type="domain" description="MutL C-terminal dimerisation" evidence="6">
    <location>
        <begin position="379"/>
        <end position="515"/>
    </location>
</feature>
<dbReference type="RefSeq" id="WP_014704237.1">
    <property type="nucleotide sequence ID" value="NC_017856.1"/>
</dbReference>
<dbReference type="CDD" id="cd03482">
    <property type="entry name" value="MutL_Trans_MutL"/>
    <property type="match status" value="1"/>
</dbReference>
<evidence type="ECO:0000313" key="8">
    <source>
        <dbReference type="EMBL" id="AFJ02817.1"/>
    </source>
</evidence>
<dbReference type="InterPro" id="IPR038973">
    <property type="entry name" value="MutL/Mlh/Pms-like"/>
</dbReference>
<dbReference type="Gene3D" id="3.30.230.10">
    <property type="match status" value="1"/>
</dbReference>
<evidence type="ECO:0000259" key="7">
    <source>
        <dbReference type="SMART" id="SM01340"/>
    </source>
</evidence>
<evidence type="ECO:0000256" key="5">
    <source>
        <dbReference type="HAMAP-Rule" id="MF_00149"/>
    </source>
</evidence>
<dbReference type="GO" id="GO:0140664">
    <property type="term" value="F:ATP-dependent DNA damage sensor activity"/>
    <property type="evidence" value="ECO:0007669"/>
    <property type="project" value="InterPro"/>
</dbReference>
<organism evidence="8 9">
    <name type="scientific">Methylophaga frappieri (strain ATCC BAA-2434 / DSM 25690 / JAM7)</name>
    <dbReference type="NCBI Taxonomy" id="754477"/>
    <lineage>
        <taxon>Bacteria</taxon>
        <taxon>Pseudomonadati</taxon>
        <taxon>Pseudomonadota</taxon>
        <taxon>Gammaproteobacteria</taxon>
        <taxon>Thiotrichales</taxon>
        <taxon>Piscirickettsiaceae</taxon>
        <taxon>Methylophaga</taxon>
    </lineage>
</organism>
<dbReference type="Pfam" id="PF08676">
    <property type="entry name" value="MutL_C"/>
    <property type="match status" value="1"/>
</dbReference>
<dbReference type="GO" id="GO:0016887">
    <property type="term" value="F:ATP hydrolysis activity"/>
    <property type="evidence" value="ECO:0007669"/>
    <property type="project" value="InterPro"/>
</dbReference>
<dbReference type="SMART" id="SM01340">
    <property type="entry name" value="DNA_mis_repair"/>
    <property type="match status" value="1"/>
</dbReference>
<dbReference type="InterPro" id="IPR014790">
    <property type="entry name" value="MutL_C"/>
</dbReference>
<protein>
    <recommendedName>
        <fullName evidence="2 5">DNA mismatch repair protein MutL</fullName>
    </recommendedName>
</protein>
<feature type="domain" description="DNA mismatch repair protein S5" evidence="7">
    <location>
        <begin position="216"/>
        <end position="334"/>
    </location>
</feature>
<dbReference type="KEGG" id="mec:Q7C_1669"/>
<accession>I1YIS4</accession>
<dbReference type="Pfam" id="PF01119">
    <property type="entry name" value="DNA_mis_repair"/>
    <property type="match status" value="1"/>
</dbReference>
<dbReference type="SUPFAM" id="SSF55874">
    <property type="entry name" value="ATPase domain of HSP90 chaperone/DNA topoisomerase II/histidine kinase"/>
    <property type="match status" value="1"/>
</dbReference>
<evidence type="ECO:0000256" key="1">
    <source>
        <dbReference type="ARBA" id="ARBA00006082"/>
    </source>
</evidence>
<dbReference type="InterPro" id="IPR014762">
    <property type="entry name" value="DNA_mismatch_repair_CS"/>
</dbReference>
<evidence type="ECO:0000313" key="9">
    <source>
        <dbReference type="Proteomes" id="UP000009145"/>
    </source>
</evidence>
<evidence type="ECO:0000256" key="2">
    <source>
        <dbReference type="ARBA" id="ARBA00021975"/>
    </source>
</evidence>
<dbReference type="AlphaFoldDB" id="I1YIS4"/>
<gene>
    <name evidence="5" type="primary">mutL</name>
    <name evidence="8" type="ordered locus">Q7C_1669</name>
</gene>
<evidence type="ECO:0000256" key="4">
    <source>
        <dbReference type="ARBA" id="ARBA00023204"/>
    </source>
</evidence>
<dbReference type="GO" id="GO:0032300">
    <property type="term" value="C:mismatch repair complex"/>
    <property type="evidence" value="ECO:0007669"/>
    <property type="project" value="InterPro"/>
</dbReference>
<dbReference type="Gene3D" id="3.30.1540.20">
    <property type="entry name" value="MutL, C-terminal domain, dimerisation subdomain"/>
    <property type="match status" value="1"/>
</dbReference>
<comment type="similarity">
    <text evidence="1 5">Belongs to the DNA mismatch repair MutL/HexB family.</text>
</comment>
<dbReference type="NCBIfam" id="TIGR00585">
    <property type="entry name" value="mutl"/>
    <property type="match status" value="1"/>
</dbReference>
<dbReference type="HAMAP" id="MF_00149">
    <property type="entry name" value="DNA_mis_repair"/>
    <property type="match status" value="1"/>
</dbReference>
<dbReference type="GO" id="GO:0006298">
    <property type="term" value="P:mismatch repair"/>
    <property type="evidence" value="ECO:0007669"/>
    <property type="project" value="UniProtKB-UniRule"/>
</dbReference>
<dbReference type="HOGENOM" id="CLU_004131_4_2_6"/>
<evidence type="ECO:0000256" key="3">
    <source>
        <dbReference type="ARBA" id="ARBA00022763"/>
    </source>
</evidence>
<dbReference type="STRING" id="754477.Q7C_1669"/>
<dbReference type="Gene3D" id="3.30.1370.100">
    <property type="entry name" value="MutL, C-terminal domain, regulatory subdomain"/>
    <property type="match status" value="1"/>
</dbReference>
<dbReference type="PANTHER" id="PTHR10073:SF12">
    <property type="entry name" value="DNA MISMATCH REPAIR PROTEIN MLH1"/>
    <property type="match status" value="1"/>
</dbReference>
<dbReference type="Proteomes" id="UP000009145">
    <property type="component" value="Chromosome"/>
</dbReference>
<proteinExistence type="inferred from homology"/>
<dbReference type="InterPro" id="IPR013507">
    <property type="entry name" value="DNA_mismatch_S5_2-like"/>
</dbReference>
<dbReference type="Pfam" id="PF13589">
    <property type="entry name" value="HATPase_c_3"/>
    <property type="match status" value="1"/>
</dbReference>
<dbReference type="InterPro" id="IPR036890">
    <property type="entry name" value="HATPase_C_sf"/>
</dbReference>
<dbReference type="SUPFAM" id="SSF54211">
    <property type="entry name" value="Ribosomal protein S5 domain 2-like"/>
    <property type="match status" value="1"/>
</dbReference>
<dbReference type="PANTHER" id="PTHR10073">
    <property type="entry name" value="DNA MISMATCH REPAIR PROTEIN MLH, PMS, MUTL"/>
    <property type="match status" value="1"/>
</dbReference>
<dbReference type="CDD" id="cd16926">
    <property type="entry name" value="HATPase_MutL-MLH-PMS-like"/>
    <property type="match status" value="1"/>
</dbReference>
<dbReference type="eggNOG" id="COG0323">
    <property type="taxonomic scope" value="Bacteria"/>
</dbReference>
<name>I1YIS4_METFJ</name>
<dbReference type="InterPro" id="IPR020568">
    <property type="entry name" value="Ribosomal_Su5_D2-typ_SF"/>
</dbReference>
<evidence type="ECO:0000259" key="6">
    <source>
        <dbReference type="SMART" id="SM00853"/>
    </source>
</evidence>
<dbReference type="Gene3D" id="3.30.565.10">
    <property type="entry name" value="Histidine kinase-like ATPase, C-terminal domain"/>
    <property type="match status" value="1"/>
</dbReference>
<dbReference type="InterPro" id="IPR042121">
    <property type="entry name" value="MutL_C_regsub"/>
</dbReference>
<dbReference type="OrthoDB" id="9763467at2"/>
<dbReference type="SMART" id="SM00853">
    <property type="entry name" value="MutL_C"/>
    <property type="match status" value="1"/>
</dbReference>
<keyword evidence="4 5" id="KW-0234">DNA repair</keyword>